<dbReference type="InterPro" id="IPR043129">
    <property type="entry name" value="ATPase_NBD"/>
</dbReference>
<gene>
    <name evidence="1" type="ORF">AAL_00180</name>
</gene>
<dbReference type="Proteomes" id="UP000078544">
    <property type="component" value="Unassembled WGS sequence"/>
</dbReference>
<reference evidence="1 2" key="1">
    <citation type="journal article" date="2016" name="Genome Biol. Evol.">
        <title>Divergent and convergent evolution of fungal pathogenicity.</title>
        <authorList>
            <person name="Shang Y."/>
            <person name="Xiao G."/>
            <person name="Zheng P."/>
            <person name="Cen K."/>
            <person name="Zhan S."/>
            <person name="Wang C."/>
        </authorList>
    </citation>
    <scope>NUCLEOTIDE SEQUENCE [LARGE SCALE GENOMIC DNA]</scope>
    <source>
        <strain evidence="1 2">RCEF 2490</strain>
    </source>
</reference>
<evidence type="ECO:0000313" key="2">
    <source>
        <dbReference type="Proteomes" id="UP000078544"/>
    </source>
</evidence>
<evidence type="ECO:0000313" key="1">
    <source>
        <dbReference type="EMBL" id="OAA32715.1"/>
    </source>
</evidence>
<dbReference type="AlphaFoldDB" id="A0A166RMF2"/>
<protein>
    <submittedName>
        <fullName evidence="1">Heat shock protein Hsp70</fullName>
    </submittedName>
</protein>
<dbReference type="SUPFAM" id="SSF53067">
    <property type="entry name" value="Actin-like ATPase domain"/>
    <property type="match status" value="2"/>
</dbReference>
<dbReference type="STRING" id="1081109.A0A166RMF2"/>
<dbReference type="OrthoDB" id="2963168at2759"/>
<dbReference type="PANTHER" id="PTHR14187:SF5">
    <property type="entry name" value="HEAT SHOCK 70 KDA PROTEIN 12A"/>
    <property type="match status" value="1"/>
</dbReference>
<comment type="caution">
    <text evidence="1">The sequence shown here is derived from an EMBL/GenBank/DDBJ whole genome shotgun (WGS) entry which is preliminary data.</text>
</comment>
<organism evidence="1 2">
    <name type="scientific">Moelleriella libera RCEF 2490</name>
    <dbReference type="NCBI Taxonomy" id="1081109"/>
    <lineage>
        <taxon>Eukaryota</taxon>
        <taxon>Fungi</taxon>
        <taxon>Dikarya</taxon>
        <taxon>Ascomycota</taxon>
        <taxon>Pezizomycotina</taxon>
        <taxon>Sordariomycetes</taxon>
        <taxon>Hypocreomycetidae</taxon>
        <taxon>Hypocreales</taxon>
        <taxon>Clavicipitaceae</taxon>
        <taxon>Moelleriella</taxon>
    </lineage>
</organism>
<dbReference type="EMBL" id="AZGY01000001">
    <property type="protein sequence ID" value="OAA32715.1"/>
    <property type="molecule type" value="Genomic_DNA"/>
</dbReference>
<keyword evidence="1" id="KW-0346">Stress response</keyword>
<sequence length="599" mass="67849">MDRALIIGIDFGTTYSGVAWALSHHPDDIEVVTSWSSSYSHNTDCKKVPTRIKFDSSGVRWGFQSPFDCETIAWFKLLLINEKDLPRDILDCSYYQAAQKRQKDIGKSPVDIVASFLACLWQHSLQAIEGCLGEKFLKECRFHVVFTVPAIWPHYAHNLMREAAAKAQILQVRSCGVTTLQFISEPEAAALAIIKELRKRISIKIGDRFVVCDAGGGTVDLISYSVMGTSPLRLKECVRGSGDLAGGLFLDEQFFQLLRRKSLASDSTNQAVLAKFLNDNWEHGVKPQFSGQDQSWGLDLPNSMNCAPLRRRTRTLEISSTELCGVFEPIVKKILRLIQSQFIFLVGGLGRSPYLLKRVKEEYKSSQTEVLQLPGHKPWTAVVIGAVHHGLTSFHTPEAQFGAAVETRIARRSYGIMFDEEYCAERHSLEDKYFDENTGSYMARNQMKWFLTQVRVTPPIPTVHFLQVSRLTKWLIQGSELSSLSRVRQTFFAVYDPSIKVLEELEEFYVSDAAIPPPRMTDSVLKLCTVRWSNPIKCSSIPLRKSATGGSKYRRLEFDIEMTCDGLTIEFAVYFKDERVAERSLVVEYYNDQKGRALR</sequence>
<dbReference type="CDD" id="cd10170">
    <property type="entry name" value="ASKHA_NBD_HSP70"/>
    <property type="match status" value="1"/>
</dbReference>
<dbReference type="PANTHER" id="PTHR14187">
    <property type="entry name" value="ALPHA KINASE/ELONGATION FACTOR 2 KINASE"/>
    <property type="match status" value="1"/>
</dbReference>
<proteinExistence type="predicted"/>
<accession>A0A166RMF2</accession>
<dbReference type="Gene3D" id="3.30.420.40">
    <property type="match status" value="1"/>
</dbReference>
<name>A0A166RMF2_9HYPO</name>
<keyword evidence="2" id="KW-1185">Reference proteome</keyword>